<evidence type="ECO:0000313" key="2">
    <source>
        <dbReference type="Proteomes" id="UP000694867"/>
    </source>
</evidence>
<dbReference type="KEGG" id="goe:114828213"/>
<feature type="compositionally biased region" description="Acidic residues" evidence="1">
    <location>
        <begin position="175"/>
        <end position="185"/>
    </location>
</feature>
<sequence>MSKKKSEKTRRSKKNSASVEILTQQTRRLINAVKDTVLPLLRVGSSDEDDARIGKNRVLFALNRAAEQAFKRRSVFGTLKQLQAEARQAEVIVSDILKEEKSHEASDPRESLMAPKCALCGATCEKCTLAATTKRGKGELESDSQPRGISWGTDSVMDFEPSEGEVPGAGFYPDPDSDSDSDEESVDSRSPDVGSIRTGLVRQRINVWNCFVNSPQGHL</sequence>
<name>A0AAJ7WII5_9ACAR</name>
<dbReference type="RefSeq" id="XP_028967233.1">
    <property type="nucleotide sequence ID" value="XM_029111400.1"/>
</dbReference>
<feature type="region of interest" description="Disordered" evidence="1">
    <location>
        <begin position="1"/>
        <end position="20"/>
    </location>
</feature>
<dbReference type="AlphaFoldDB" id="A0AAJ7WII5"/>
<feature type="compositionally biased region" description="Basic residues" evidence="1">
    <location>
        <begin position="1"/>
        <end position="14"/>
    </location>
</feature>
<proteinExistence type="predicted"/>
<dbReference type="GeneID" id="114828213"/>
<organism evidence="2 3">
    <name type="scientific">Galendromus occidentalis</name>
    <name type="common">western predatory mite</name>
    <dbReference type="NCBI Taxonomy" id="34638"/>
    <lineage>
        <taxon>Eukaryota</taxon>
        <taxon>Metazoa</taxon>
        <taxon>Ecdysozoa</taxon>
        <taxon>Arthropoda</taxon>
        <taxon>Chelicerata</taxon>
        <taxon>Arachnida</taxon>
        <taxon>Acari</taxon>
        <taxon>Parasitiformes</taxon>
        <taxon>Mesostigmata</taxon>
        <taxon>Gamasina</taxon>
        <taxon>Phytoseioidea</taxon>
        <taxon>Phytoseiidae</taxon>
        <taxon>Typhlodrominae</taxon>
        <taxon>Galendromus</taxon>
    </lineage>
</organism>
<keyword evidence="2" id="KW-1185">Reference proteome</keyword>
<feature type="region of interest" description="Disordered" evidence="1">
    <location>
        <begin position="134"/>
        <end position="197"/>
    </location>
</feature>
<dbReference type="Proteomes" id="UP000694867">
    <property type="component" value="Unplaced"/>
</dbReference>
<accession>A0AAJ7WII5</accession>
<evidence type="ECO:0000256" key="1">
    <source>
        <dbReference type="SAM" id="MobiDB-lite"/>
    </source>
</evidence>
<protein>
    <submittedName>
        <fullName evidence="3">Uncharacterized protein LOC114828213</fullName>
    </submittedName>
</protein>
<evidence type="ECO:0000313" key="3">
    <source>
        <dbReference type="RefSeq" id="XP_028967233.1"/>
    </source>
</evidence>
<gene>
    <name evidence="3" type="primary">LOC114828213</name>
</gene>
<reference evidence="3" key="1">
    <citation type="submission" date="2025-08" db="UniProtKB">
        <authorList>
            <consortium name="RefSeq"/>
        </authorList>
    </citation>
    <scope>IDENTIFICATION</scope>
</reference>